<dbReference type="EMBL" id="JACRSN010000006">
    <property type="protein sequence ID" value="MBC8533386.1"/>
    <property type="molecule type" value="Genomic_DNA"/>
</dbReference>
<sequence length="279" mass="32551">MAKKQTEGLKKRDSLANRIEFRQGKFTLPTVKAKPAEKPLADLAVKGTKPSGYRPSQEQKDLESWLKGAGAKTPNYHSQYEDDLEALYAAVMERPDFQYDYQSDPLYQSSKDQYLQAGQRAMLDTMGNASALTGGYGSSYASTVGSQAYQNYLGQMQNLLPSLYDRAYTRYTDAGKALSEKLSTVQKLENADYARYRDQVADYYDDLNFYYKQYKDLSDREYQQYLDNIDLWIKNRDYYYKKEQNAQKLAYQKAKDKKNYDYKKQKDERDYLLRLQKSK</sequence>
<keyword evidence="3" id="KW-1185">Reference proteome</keyword>
<name>A0A926D806_9FIRM</name>
<organism evidence="2 3">
    <name type="scientific">Yeguia hominis</name>
    <dbReference type="NCBI Taxonomy" id="2763662"/>
    <lineage>
        <taxon>Bacteria</taxon>
        <taxon>Bacillati</taxon>
        <taxon>Bacillota</taxon>
        <taxon>Clostridia</taxon>
        <taxon>Eubacteriales</taxon>
        <taxon>Yeguiaceae</taxon>
        <taxon>Yeguia</taxon>
    </lineage>
</organism>
<comment type="caution">
    <text evidence="2">The sequence shown here is derived from an EMBL/GenBank/DDBJ whole genome shotgun (WGS) entry which is preliminary data.</text>
</comment>
<gene>
    <name evidence="2" type="ORF">IAG03_05070</name>
</gene>
<reference evidence="2" key="1">
    <citation type="submission" date="2020-08" db="EMBL/GenBank/DDBJ databases">
        <title>Genome public.</title>
        <authorList>
            <person name="Liu C."/>
            <person name="Sun Q."/>
        </authorList>
    </citation>
    <scope>NUCLEOTIDE SEQUENCE</scope>
    <source>
        <strain evidence="2">NSJ-40</strain>
    </source>
</reference>
<proteinExistence type="predicted"/>
<accession>A0A926D806</accession>
<dbReference type="RefSeq" id="WP_249318749.1">
    <property type="nucleotide sequence ID" value="NZ_JACRSN010000006.1"/>
</dbReference>
<dbReference type="Proteomes" id="UP000651482">
    <property type="component" value="Unassembled WGS sequence"/>
</dbReference>
<feature type="region of interest" description="Disordered" evidence="1">
    <location>
        <begin position="39"/>
        <end position="59"/>
    </location>
</feature>
<evidence type="ECO:0000313" key="3">
    <source>
        <dbReference type="Proteomes" id="UP000651482"/>
    </source>
</evidence>
<evidence type="ECO:0000256" key="1">
    <source>
        <dbReference type="SAM" id="MobiDB-lite"/>
    </source>
</evidence>
<dbReference type="AlphaFoldDB" id="A0A926D806"/>
<protein>
    <submittedName>
        <fullName evidence="2">Uncharacterized protein</fullName>
    </submittedName>
</protein>
<evidence type="ECO:0000313" key="2">
    <source>
        <dbReference type="EMBL" id="MBC8533386.1"/>
    </source>
</evidence>